<dbReference type="AlphaFoldDB" id="A0A1H4G1N7"/>
<dbReference type="InterPro" id="IPR013766">
    <property type="entry name" value="Thioredoxin_domain"/>
</dbReference>
<keyword evidence="4" id="KW-1185">Reference proteome</keyword>
<dbReference type="PANTHER" id="PTHR13887:SF55">
    <property type="entry name" value="SLR0313 PROTEIN"/>
    <property type="match status" value="1"/>
</dbReference>
<name>A0A1H4G1N7_9BACT</name>
<dbReference type="PROSITE" id="PS51352">
    <property type="entry name" value="THIOREDOXIN_2"/>
    <property type="match status" value="1"/>
</dbReference>
<dbReference type="STRING" id="408074.SAMN05660909_04861"/>
<dbReference type="Gene3D" id="3.40.30.10">
    <property type="entry name" value="Glutaredoxin"/>
    <property type="match status" value="1"/>
</dbReference>
<evidence type="ECO:0000259" key="2">
    <source>
        <dbReference type="PROSITE" id="PS51352"/>
    </source>
</evidence>
<dbReference type="GO" id="GO:0016853">
    <property type="term" value="F:isomerase activity"/>
    <property type="evidence" value="ECO:0007669"/>
    <property type="project" value="UniProtKB-KW"/>
</dbReference>
<sequence>MLKVPVNAQDHTLGSLHAPRVLVEYGDYQCPSCGEAYPIIKELIAKHQHNLLFVFRNFPLQESHPEAMPAALAAEAAARQSKFWEMHDIIYENQADLTIQHIMNFAEEIGLDMEQFRADWKSQELLNRIEKDYEGGLRSGVNGTPCFFINGHRFDQFDGSLESLESAIAM</sequence>
<proteinExistence type="inferred from homology"/>
<keyword evidence="3" id="KW-0413">Isomerase</keyword>
<evidence type="ECO:0000256" key="1">
    <source>
        <dbReference type="ARBA" id="ARBA00005791"/>
    </source>
</evidence>
<dbReference type="Pfam" id="PF13462">
    <property type="entry name" value="Thioredoxin_4"/>
    <property type="match status" value="1"/>
</dbReference>
<comment type="similarity">
    <text evidence="1">Belongs to the thioredoxin family. DsbA subfamily.</text>
</comment>
<feature type="domain" description="Thioredoxin" evidence="2">
    <location>
        <begin position="1"/>
        <end position="170"/>
    </location>
</feature>
<dbReference type="PANTHER" id="PTHR13887">
    <property type="entry name" value="GLUTATHIONE S-TRANSFERASE KAPPA"/>
    <property type="match status" value="1"/>
</dbReference>
<dbReference type="Proteomes" id="UP000199656">
    <property type="component" value="Unassembled WGS sequence"/>
</dbReference>
<gene>
    <name evidence="3" type="ORF">SAMN05660909_04861</name>
</gene>
<evidence type="ECO:0000313" key="3">
    <source>
        <dbReference type="EMBL" id="SEB03434.1"/>
    </source>
</evidence>
<dbReference type="SUPFAM" id="SSF52833">
    <property type="entry name" value="Thioredoxin-like"/>
    <property type="match status" value="1"/>
</dbReference>
<dbReference type="InterPro" id="IPR036249">
    <property type="entry name" value="Thioredoxin-like_sf"/>
</dbReference>
<protein>
    <submittedName>
        <fullName evidence="3">Protein-disulfide isomerase</fullName>
    </submittedName>
</protein>
<accession>A0A1H4G1N7</accession>
<reference evidence="4" key="1">
    <citation type="submission" date="2016-10" db="EMBL/GenBank/DDBJ databases">
        <authorList>
            <person name="Varghese N."/>
            <person name="Submissions S."/>
        </authorList>
    </citation>
    <scope>NUCLEOTIDE SEQUENCE [LARGE SCALE GENOMIC DNA]</scope>
    <source>
        <strain evidence="4">DSM 23920</strain>
    </source>
</reference>
<dbReference type="EMBL" id="FNRL01000031">
    <property type="protein sequence ID" value="SEB03434.1"/>
    <property type="molecule type" value="Genomic_DNA"/>
</dbReference>
<evidence type="ECO:0000313" key="4">
    <source>
        <dbReference type="Proteomes" id="UP000199656"/>
    </source>
</evidence>
<dbReference type="InterPro" id="IPR012336">
    <property type="entry name" value="Thioredoxin-like_fold"/>
</dbReference>
<organism evidence="3 4">
    <name type="scientific">Chitinophaga terrae</name>
    <name type="common">ex Kim and Jung 2007</name>
    <dbReference type="NCBI Taxonomy" id="408074"/>
    <lineage>
        <taxon>Bacteria</taxon>
        <taxon>Pseudomonadati</taxon>
        <taxon>Bacteroidota</taxon>
        <taxon>Chitinophagia</taxon>
        <taxon>Chitinophagales</taxon>
        <taxon>Chitinophagaceae</taxon>
        <taxon>Chitinophaga</taxon>
    </lineage>
</organism>